<evidence type="ECO:0000256" key="10">
    <source>
        <dbReference type="SAM" id="Phobius"/>
    </source>
</evidence>
<keyword evidence="3" id="KW-0145">Chemotaxis</keyword>
<dbReference type="InterPro" id="IPR004089">
    <property type="entry name" value="MCPsignal_dom"/>
</dbReference>
<evidence type="ECO:0000256" key="8">
    <source>
        <dbReference type="ARBA" id="ARBA00029447"/>
    </source>
</evidence>
<dbReference type="CDD" id="cd12912">
    <property type="entry name" value="PDC2_MCP_like"/>
    <property type="match status" value="1"/>
</dbReference>
<dbReference type="RefSeq" id="WP_229534980.1">
    <property type="nucleotide sequence ID" value="NZ_JAJHJB010000011.1"/>
</dbReference>
<accession>A0ABS8HRF5</accession>
<evidence type="ECO:0000256" key="2">
    <source>
        <dbReference type="ARBA" id="ARBA00022475"/>
    </source>
</evidence>
<evidence type="ECO:0000313" key="14">
    <source>
        <dbReference type="Proteomes" id="UP001165492"/>
    </source>
</evidence>
<evidence type="ECO:0000256" key="5">
    <source>
        <dbReference type="ARBA" id="ARBA00022989"/>
    </source>
</evidence>
<name>A0ABS8HRF5_9FIRM</name>
<evidence type="ECO:0000256" key="7">
    <source>
        <dbReference type="ARBA" id="ARBA00023224"/>
    </source>
</evidence>
<feature type="domain" description="Methyl-accepting transducer" evidence="11">
    <location>
        <begin position="380"/>
        <end position="651"/>
    </location>
</feature>
<dbReference type="InterPro" id="IPR003660">
    <property type="entry name" value="HAMP_dom"/>
</dbReference>
<evidence type="ECO:0000259" key="12">
    <source>
        <dbReference type="PROSITE" id="PS50885"/>
    </source>
</evidence>
<dbReference type="Pfam" id="PF00015">
    <property type="entry name" value="MCPsignal"/>
    <property type="match status" value="1"/>
</dbReference>
<keyword evidence="4 10" id="KW-0812">Transmembrane</keyword>
<reference evidence="13" key="1">
    <citation type="submission" date="2021-11" db="EMBL/GenBank/DDBJ databases">
        <title>Description of a new species Pelosinus isolated from the bottom sediments of Lake Baikal.</title>
        <authorList>
            <person name="Zakharyuk A."/>
        </authorList>
    </citation>
    <scope>NUCLEOTIDE SEQUENCE</scope>
    <source>
        <strain evidence="13">Bkl1</strain>
    </source>
</reference>
<keyword evidence="2" id="KW-1003">Cell membrane</keyword>
<keyword evidence="6 10" id="KW-0472">Membrane</keyword>
<dbReference type="Proteomes" id="UP001165492">
    <property type="component" value="Unassembled WGS sequence"/>
</dbReference>
<dbReference type="CDD" id="cd11386">
    <property type="entry name" value="MCP_signal"/>
    <property type="match status" value="1"/>
</dbReference>
<sequence>MKSLRTQLVTAVAITITVILLSVMGISYWSTSSIVQSNLEEKFEIKARELANGFDIRMQLEKTTMTSFGKQGTHQFLNLTGNVQKQLEFTKMMHDDFTQWSPVSFLPDLTGKEVATSLGKIVDASKLDYVKRIPEGKPFMDNPIVSVTTGKAILVGAAPVSINGKVVGAVVGGIPLDEFTKEIDEAKIGQAGYTILISPNGMIASHPNKELVMKKNIEDLGNERLLEAMKDIKNGTSGHFIGQVDGIESIVAFVPTQDQWGVFTVAPTAEEFAPIKRLTWIFSGLFLLGLIISVAIINLIAGRIVRPIKEMAEYATAVADGDITEATLKQKDHSQYQIKDEVGILRAAMIQMRSNLWILINQVANSVNEVTSSSIQVKESANQSAQAASQVAIAVTEVAAGVVRGQEATNKTSSILRGLMGQINDMKTNTEAANGMANVAVEKTNIGGQTVQVAVKQMNNIGASAKTVNDAVSKLSLGSTKISEIVQMISGIAAQTNLLALNAAIEAARAGEHGRGFAVVAEEVRKLAEQSQNATGQIISLIQETNSDVDSAVTAVQRAVDDVQSGIGHVNEAGVQFSEIANLVGNVYQRTLEILSTVDELFANGRIIEASSKDIEKVINETASHSQTVSAATEEQSASMEEIAASSEHLAHLSNELKNSLNNFRI</sequence>
<evidence type="ECO:0000259" key="11">
    <source>
        <dbReference type="PROSITE" id="PS50111"/>
    </source>
</evidence>
<comment type="caution">
    <text evidence="13">The sequence shown here is derived from an EMBL/GenBank/DDBJ whole genome shotgun (WGS) entry which is preliminary data.</text>
</comment>
<organism evidence="13 14">
    <name type="scientific">Pelosinus baikalensis</name>
    <dbReference type="NCBI Taxonomy" id="2892015"/>
    <lineage>
        <taxon>Bacteria</taxon>
        <taxon>Bacillati</taxon>
        <taxon>Bacillota</taxon>
        <taxon>Negativicutes</taxon>
        <taxon>Selenomonadales</taxon>
        <taxon>Sporomusaceae</taxon>
        <taxon>Pelosinus</taxon>
    </lineage>
</organism>
<evidence type="ECO:0000256" key="6">
    <source>
        <dbReference type="ARBA" id="ARBA00023136"/>
    </source>
</evidence>
<dbReference type="PANTHER" id="PTHR32089">
    <property type="entry name" value="METHYL-ACCEPTING CHEMOTAXIS PROTEIN MCPB"/>
    <property type="match status" value="1"/>
</dbReference>
<dbReference type="Gene3D" id="1.10.287.950">
    <property type="entry name" value="Methyl-accepting chemotaxis protein"/>
    <property type="match status" value="1"/>
</dbReference>
<evidence type="ECO:0000256" key="9">
    <source>
        <dbReference type="PROSITE-ProRule" id="PRU00284"/>
    </source>
</evidence>
<evidence type="ECO:0000256" key="4">
    <source>
        <dbReference type="ARBA" id="ARBA00022692"/>
    </source>
</evidence>
<proteinExistence type="inferred from homology"/>
<dbReference type="Pfam" id="PF00672">
    <property type="entry name" value="HAMP"/>
    <property type="match status" value="1"/>
</dbReference>
<keyword evidence="7 9" id="KW-0807">Transducer</keyword>
<comment type="subcellular location">
    <subcellularLocation>
        <location evidence="1">Cell membrane</location>
        <topology evidence="1">Multi-pass membrane protein</topology>
    </subcellularLocation>
</comment>
<dbReference type="EMBL" id="JAJHJB010000011">
    <property type="protein sequence ID" value="MCC5465755.1"/>
    <property type="molecule type" value="Genomic_DNA"/>
</dbReference>
<dbReference type="PROSITE" id="PS50111">
    <property type="entry name" value="CHEMOTAXIS_TRANSDUC_2"/>
    <property type="match status" value="1"/>
</dbReference>
<protein>
    <submittedName>
        <fullName evidence="13">Methyl-accepting chemotaxis protein</fullName>
    </submittedName>
</protein>
<feature type="transmembrane region" description="Helical" evidence="10">
    <location>
        <begin position="280"/>
        <end position="301"/>
    </location>
</feature>
<keyword evidence="5 10" id="KW-1133">Transmembrane helix</keyword>
<dbReference type="PANTHER" id="PTHR32089:SF112">
    <property type="entry name" value="LYSOZYME-LIKE PROTEIN-RELATED"/>
    <property type="match status" value="1"/>
</dbReference>
<evidence type="ECO:0000256" key="1">
    <source>
        <dbReference type="ARBA" id="ARBA00004651"/>
    </source>
</evidence>
<dbReference type="InterPro" id="IPR033479">
    <property type="entry name" value="dCache_1"/>
</dbReference>
<dbReference type="SMART" id="SM00283">
    <property type="entry name" value="MA"/>
    <property type="match status" value="1"/>
</dbReference>
<dbReference type="Gene3D" id="3.30.450.20">
    <property type="entry name" value="PAS domain"/>
    <property type="match status" value="1"/>
</dbReference>
<dbReference type="PROSITE" id="PS50885">
    <property type="entry name" value="HAMP"/>
    <property type="match status" value="1"/>
</dbReference>
<dbReference type="Pfam" id="PF02743">
    <property type="entry name" value="dCache_1"/>
    <property type="match status" value="1"/>
</dbReference>
<evidence type="ECO:0000256" key="3">
    <source>
        <dbReference type="ARBA" id="ARBA00022500"/>
    </source>
</evidence>
<comment type="similarity">
    <text evidence="8">Belongs to the methyl-accepting chemotaxis (MCP) protein family.</text>
</comment>
<feature type="domain" description="HAMP" evidence="12">
    <location>
        <begin position="302"/>
        <end position="361"/>
    </location>
</feature>
<dbReference type="SMART" id="SM00304">
    <property type="entry name" value="HAMP"/>
    <property type="match status" value="1"/>
</dbReference>
<dbReference type="CDD" id="cd06225">
    <property type="entry name" value="HAMP"/>
    <property type="match status" value="1"/>
</dbReference>
<gene>
    <name evidence="13" type="ORF">LMF89_10350</name>
</gene>
<evidence type="ECO:0000313" key="13">
    <source>
        <dbReference type="EMBL" id="MCC5465755.1"/>
    </source>
</evidence>
<keyword evidence="14" id="KW-1185">Reference proteome</keyword>
<dbReference type="SUPFAM" id="SSF58104">
    <property type="entry name" value="Methyl-accepting chemotaxis protein (MCP) signaling domain"/>
    <property type="match status" value="1"/>
</dbReference>